<dbReference type="PROSITE" id="PS51030">
    <property type="entry name" value="NUCLEAR_REC_DBD_2"/>
    <property type="match status" value="1"/>
</dbReference>
<sequence>MRAQIEVIPCKICGDKSSGVHYGVITCEGCKGFFRRSQQASVSYSCSRQKSCMIDRTSRNRCQHCRLQKCVASGMSRDAVKFGRMSKRQRESLLAEVERVKQQQQTLRQEHHSPGEADALVTFPSKDLLNGQGRLGEPQDPAYPFGKSSQAEPKPYPSEEEEEGKGKGKGKGRGKGADVGSRFNPLESRQLSPDQSYLETRRFQPAGEINSMADFFSFFSSNIETPSSTAHEIDCLTANIVKSHRETCQYRVEELQALRWKVFSREEVLAYQSKSVEEMWQRCAYRLTDSIQYVVEFAKRIDGFLELSQNDQIVLLKGGSLEVVLVRMCRSFNPDNGTVFFEGKFGGTEIFKSLGCNDLIASIFEFSQSLCALHLSEQEVALFTAVVLLNPERACLQEKEKVARLHSHVDVTFKNTLQRSHRDTVLSKLSQKTLQLKSLCSLHIDRLRLFLELRPLLAHSLFPPLYHELFTDGPDAPLE</sequence>
<feature type="region of interest" description="Disordered" evidence="12">
    <location>
        <begin position="100"/>
        <end position="191"/>
    </location>
</feature>
<keyword evidence="9 11" id="KW-0675">Receptor</keyword>
<evidence type="ECO:0000256" key="12">
    <source>
        <dbReference type="SAM" id="MobiDB-lite"/>
    </source>
</evidence>
<organism evidence="15 16">
    <name type="scientific">Acipenser oxyrinchus oxyrinchus</name>
    <dbReference type="NCBI Taxonomy" id="40147"/>
    <lineage>
        <taxon>Eukaryota</taxon>
        <taxon>Metazoa</taxon>
        <taxon>Chordata</taxon>
        <taxon>Craniata</taxon>
        <taxon>Vertebrata</taxon>
        <taxon>Euteleostomi</taxon>
        <taxon>Actinopterygii</taxon>
        <taxon>Chondrostei</taxon>
        <taxon>Acipenseriformes</taxon>
        <taxon>Acipenseridae</taxon>
        <taxon>Acipenser</taxon>
    </lineage>
</organism>
<dbReference type="GO" id="GO:0008270">
    <property type="term" value="F:zinc ion binding"/>
    <property type="evidence" value="ECO:0007669"/>
    <property type="project" value="UniProtKB-KW"/>
</dbReference>
<comment type="similarity">
    <text evidence="11">Belongs to the nuclear hormone receptor family.</text>
</comment>
<keyword evidence="10 11" id="KW-0539">Nucleus</keyword>
<dbReference type="Proteomes" id="UP001230051">
    <property type="component" value="Unassembled WGS sequence"/>
</dbReference>
<dbReference type="InterPro" id="IPR013088">
    <property type="entry name" value="Znf_NHR/GATA"/>
</dbReference>
<evidence type="ECO:0000256" key="4">
    <source>
        <dbReference type="ARBA" id="ARBA00022771"/>
    </source>
</evidence>
<dbReference type="GO" id="GO:0005634">
    <property type="term" value="C:nucleus"/>
    <property type="evidence" value="ECO:0007669"/>
    <property type="project" value="UniProtKB-SubCell"/>
</dbReference>
<dbReference type="PRINTS" id="PR01293">
    <property type="entry name" value="RORNUCRECPTR"/>
</dbReference>
<accession>A0AAD8CII0</accession>
<dbReference type="SUPFAM" id="SSF48508">
    <property type="entry name" value="Nuclear receptor ligand-binding domain"/>
    <property type="match status" value="1"/>
</dbReference>
<dbReference type="Gene3D" id="3.30.50.10">
    <property type="entry name" value="Erythroid Transcription Factor GATA-1, subunit A"/>
    <property type="match status" value="1"/>
</dbReference>
<dbReference type="PROSITE" id="PS00031">
    <property type="entry name" value="NUCLEAR_REC_DBD_1"/>
    <property type="match status" value="1"/>
</dbReference>
<dbReference type="Pfam" id="PF00105">
    <property type="entry name" value="zf-C4"/>
    <property type="match status" value="1"/>
</dbReference>
<evidence type="ECO:0000313" key="16">
    <source>
        <dbReference type="Proteomes" id="UP001230051"/>
    </source>
</evidence>
<evidence type="ECO:0000256" key="2">
    <source>
        <dbReference type="ARBA" id="ARBA00022473"/>
    </source>
</evidence>
<evidence type="ECO:0000256" key="7">
    <source>
        <dbReference type="ARBA" id="ARBA00023125"/>
    </source>
</evidence>
<evidence type="ECO:0000256" key="6">
    <source>
        <dbReference type="ARBA" id="ARBA00023015"/>
    </source>
</evidence>
<keyword evidence="4 11" id="KW-0863">Zinc-finger</keyword>
<dbReference type="AlphaFoldDB" id="A0AAD8CII0"/>
<keyword evidence="6 11" id="KW-0805">Transcription regulation</keyword>
<evidence type="ECO:0000313" key="15">
    <source>
        <dbReference type="EMBL" id="KAK1151645.1"/>
    </source>
</evidence>
<dbReference type="InterPro" id="IPR001723">
    <property type="entry name" value="Nuclear_hrmn_rcpt"/>
</dbReference>
<dbReference type="InterPro" id="IPR044101">
    <property type="entry name" value="NR_DBD_ROR"/>
</dbReference>
<evidence type="ECO:0000256" key="1">
    <source>
        <dbReference type="ARBA" id="ARBA00004123"/>
    </source>
</evidence>
<dbReference type="SUPFAM" id="SSF57716">
    <property type="entry name" value="Glucocorticoid receptor-like (DNA-binding domain)"/>
    <property type="match status" value="1"/>
</dbReference>
<comment type="caution">
    <text evidence="15">The sequence shown here is derived from an EMBL/GenBank/DDBJ whole genome shotgun (WGS) entry which is preliminary data.</text>
</comment>
<evidence type="ECO:0000256" key="8">
    <source>
        <dbReference type="ARBA" id="ARBA00023163"/>
    </source>
</evidence>
<evidence type="ECO:0000259" key="13">
    <source>
        <dbReference type="PROSITE" id="PS51030"/>
    </source>
</evidence>
<dbReference type="GO" id="GO:0000978">
    <property type="term" value="F:RNA polymerase II cis-regulatory region sequence-specific DNA binding"/>
    <property type="evidence" value="ECO:0007669"/>
    <property type="project" value="TreeGrafter"/>
</dbReference>
<dbReference type="SMART" id="SM00399">
    <property type="entry name" value="ZnF_C4"/>
    <property type="match status" value="1"/>
</dbReference>
<dbReference type="PROSITE" id="PS51843">
    <property type="entry name" value="NR_LBD"/>
    <property type="match status" value="1"/>
</dbReference>
<proteinExistence type="inferred from homology"/>
<dbReference type="InterPro" id="IPR001628">
    <property type="entry name" value="Znf_hrmn_rcpt"/>
</dbReference>
<keyword evidence="5 11" id="KW-0862">Zinc</keyword>
<evidence type="ECO:0000256" key="3">
    <source>
        <dbReference type="ARBA" id="ARBA00022723"/>
    </source>
</evidence>
<comment type="subcellular location">
    <subcellularLocation>
        <location evidence="1 11">Nucleus</location>
    </subcellularLocation>
</comment>
<keyword evidence="8 11" id="KW-0804">Transcription</keyword>
<name>A0AAD8CII0_ACIOX</name>
<evidence type="ECO:0000256" key="5">
    <source>
        <dbReference type="ARBA" id="ARBA00022833"/>
    </source>
</evidence>
<dbReference type="InterPro" id="IPR003079">
    <property type="entry name" value="ROR_rcpt"/>
</dbReference>
<dbReference type="PANTHER" id="PTHR45805">
    <property type="entry name" value="NUCLEAR HORMONE RECEPTOR HR3-RELATED"/>
    <property type="match status" value="1"/>
</dbReference>
<evidence type="ECO:0000256" key="11">
    <source>
        <dbReference type="RuleBase" id="RU004334"/>
    </source>
</evidence>
<dbReference type="PRINTS" id="PR00047">
    <property type="entry name" value="STROIDFINGER"/>
</dbReference>
<feature type="domain" description="Nuclear receptor" evidence="13">
    <location>
        <begin position="7"/>
        <end position="82"/>
    </location>
</feature>
<evidence type="ECO:0000256" key="10">
    <source>
        <dbReference type="ARBA" id="ARBA00023242"/>
    </source>
</evidence>
<dbReference type="Gene3D" id="1.10.565.10">
    <property type="entry name" value="Retinoid X Receptor"/>
    <property type="match status" value="1"/>
</dbReference>
<dbReference type="FunFam" id="3.30.50.10:FF:000003">
    <property type="entry name" value="Nuclear orphan receptor ROR-beta"/>
    <property type="match status" value="1"/>
</dbReference>
<evidence type="ECO:0000256" key="9">
    <source>
        <dbReference type="ARBA" id="ARBA00023170"/>
    </source>
</evidence>
<dbReference type="CDD" id="cd06968">
    <property type="entry name" value="NR_DBD_ROR"/>
    <property type="match status" value="1"/>
</dbReference>
<protein>
    <submittedName>
        <fullName evidence="15">Nuclear receptor ROR-alpha A-like isoform X3</fullName>
    </submittedName>
</protein>
<feature type="domain" description="NR LBD" evidence="14">
    <location>
        <begin position="232"/>
        <end position="472"/>
    </location>
</feature>
<dbReference type="PANTHER" id="PTHR45805:SF11">
    <property type="entry name" value="NUCLEAR RECEPTOR ROR-ALPHA"/>
    <property type="match status" value="1"/>
</dbReference>
<keyword evidence="3 11" id="KW-0479">Metal-binding</keyword>
<keyword evidence="7 11" id="KW-0238">DNA-binding</keyword>
<keyword evidence="16" id="KW-1185">Reference proteome</keyword>
<dbReference type="Pfam" id="PF00104">
    <property type="entry name" value="Hormone_recep"/>
    <property type="match status" value="1"/>
</dbReference>
<dbReference type="InterPro" id="IPR000536">
    <property type="entry name" value="Nucl_hrmn_rcpt_lig-bd"/>
</dbReference>
<dbReference type="SMART" id="SM00430">
    <property type="entry name" value="HOLI"/>
    <property type="match status" value="1"/>
</dbReference>
<gene>
    <name evidence="15" type="primary">roraa</name>
    <name evidence="15" type="ORF">AOXY_G32520</name>
</gene>
<dbReference type="PRINTS" id="PR00398">
    <property type="entry name" value="STRDHORMONER"/>
</dbReference>
<evidence type="ECO:0000259" key="14">
    <source>
        <dbReference type="PROSITE" id="PS51843"/>
    </source>
</evidence>
<keyword evidence="2" id="KW-0217">Developmental protein</keyword>
<dbReference type="InterPro" id="IPR035500">
    <property type="entry name" value="NHR-like_dom_sf"/>
</dbReference>
<dbReference type="GO" id="GO:0004879">
    <property type="term" value="F:nuclear receptor activity"/>
    <property type="evidence" value="ECO:0007669"/>
    <property type="project" value="InterPro"/>
</dbReference>
<dbReference type="EMBL" id="JAGXEW010000051">
    <property type="protein sequence ID" value="KAK1151645.1"/>
    <property type="molecule type" value="Genomic_DNA"/>
</dbReference>
<reference evidence="15" key="1">
    <citation type="submission" date="2022-02" db="EMBL/GenBank/DDBJ databases">
        <title>Atlantic sturgeon de novo genome assembly.</title>
        <authorList>
            <person name="Stock M."/>
            <person name="Klopp C."/>
            <person name="Guiguen Y."/>
            <person name="Cabau C."/>
            <person name="Parinello H."/>
            <person name="Santidrian Yebra-Pimentel E."/>
            <person name="Kuhl H."/>
            <person name="Dirks R.P."/>
            <person name="Guessner J."/>
            <person name="Wuertz S."/>
            <person name="Du K."/>
            <person name="Schartl M."/>
        </authorList>
    </citation>
    <scope>NUCLEOTIDE SEQUENCE</scope>
    <source>
        <strain evidence="15">STURGEONOMICS-FGT-2020</strain>
        <tissue evidence="15">Whole blood</tissue>
    </source>
</reference>